<keyword evidence="2" id="KW-1185">Reference proteome</keyword>
<protein>
    <submittedName>
        <fullName evidence="1">Uncharacterized protein</fullName>
    </submittedName>
</protein>
<reference evidence="1" key="2">
    <citation type="submission" date="2015-06" db="UniProtKB">
        <authorList>
            <consortium name="EnsemblMetazoa"/>
        </authorList>
    </citation>
    <scope>IDENTIFICATION</scope>
</reference>
<dbReference type="EnsemblMetazoa" id="MESCA007552-RA">
    <property type="protein sequence ID" value="MESCA007552-PA"/>
    <property type="gene ID" value="MESCA007552"/>
</dbReference>
<dbReference type="AlphaFoldDB" id="T1GUY0"/>
<sequence length="128" mass="14285">MVFFSLFTGKSWEALAGSLRRTSSGAHFLSEIHEISKQVPSLLCSLDRPLYPPSTDVNDELALTPGHFAVQRSLKAPPTTLTALKSLLASAENGFLYNNYNRSFGLDFRMSIYPPFKSDENGFNHKRT</sequence>
<proteinExistence type="predicted"/>
<evidence type="ECO:0000313" key="2">
    <source>
        <dbReference type="Proteomes" id="UP000015102"/>
    </source>
</evidence>
<evidence type="ECO:0000313" key="1">
    <source>
        <dbReference type="EnsemblMetazoa" id="MESCA007552-PA"/>
    </source>
</evidence>
<organism evidence="1 2">
    <name type="scientific">Megaselia scalaris</name>
    <name type="common">Humpbacked fly</name>
    <name type="synonym">Phora scalaris</name>
    <dbReference type="NCBI Taxonomy" id="36166"/>
    <lineage>
        <taxon>Eukaryota</taxon>
        <taxon>Metazoa</taxon>
        <taxon>Ecdysozoa</taxon>
        <taxon>Arthropoda</taxon>
        <taxon>Hexapoda</taxon>
        <taxon>Insecta</taxon>
        <taxon>Pterygota</taxon>
        <taxon>Neoptera</taxon>
        <taxon>Endopterygota</taxon>
        <taxon>Diptera</taxon>
        <taxon>Brachycera</taxon>
        <taxon>Muscomorpha</taxon>
        <taxon>Platypezoidea</taxon>
        <taxon>Phoridae</taxon>
        <taxon>Megaseliini</taxon>
        <taxon>Megaselia</taxon>
    </lineage>
</organism>
<reference evidence="2" key="1">
    <citation type="submission" date="2013-02" db="EMBL/GenBank/DDBJ databases">
        <authorList>
            <person name="Hughes D."/>
        </authorList>
    </citation>
    <scope>NUCLEOTIDE SEQUENCE</scope>
    <source>
        <strain>Durham</strain>
        <strain evidence="2">NC isolate 2 -- Noor lab</strain>
    </source>
</reference>
<name>T1GUY0_MEGSC</name>
<dbReference type="Proteomes" id="UP000015102">
    <property type="component" value="Unassembled WGS sequence"/>
</dbReference>
<accession>T1GUY0</accession>
<dbReference type="HOGENOM" id="CLU_1962117_0_0_1"/>
<dbReference type="EMBL" id="CAQQ02003589">
    <property type="status" value="NOT_ANNOTATED_CDS"/>
    <property type="molecule type" value="Genomic_DNA"/>
</dbReference>